<comment type="caution">
    <text evidence="1">The sequence shown here is derived from an EMBL/GenBank/DDBJ whole genome shotgun (WGS) entry which is preliminary data.</text>
</comment>
<name>A0A1R3KDR7_9ROSI</name>
<dbReference type="Proteomes" id="UP000187203">
    <property type="component" value="Unassembled WGS sequence"/>
</dbReference>
<gene>
    <name evidence="1" type="ORF">COLO4_09015</name>
</gene>
<protein>
    <submittedName>
        <fullName evidence="1">Protein 21.1</fullName>
    </submittedName>
</protein>
<evidence type="ECO:0000313" key="2">
    <source>
        <dbReference type="Proteomes" id="UP000187203"/>
    </source>
</evidence>
<sequence length="46" mass="4882">MAVGLCDKREFQPKMGNFTGKTDYQGNTTLSVAASVGNVEATKMIA</sequence>
<evidence type="ECO:0000313" key="1">
    <source>
        <dbReference type="EMBL" id="OMP05158.1"/>
    </source>
</evidence>
<keyword evidence="2" id="KW-1185">Reference proteome</keyword>
<reference evidence="2" key="1">
    <citation type="submission" date="2013-09" db="EMBL/GenBank/DDBJ databases">
        <title>Corchorus olitorius genome sequencing.</title>
        <authorList>
            <person name="Alam M."/>
            <person name="Haque M.S."/>
            <person name="Islam M.S."/>
            <person name="Emdad E.M."/>
            <person name="Islam M.M."/>
            <person name="Ahmed B."/>
            <person name="Halim A."/>
            <person name="Hossen Q.M.M."/>
            <person name="Hossain M.Z."/>
            <person name="Ahmed R."/>
            <person name="Khan M.M."/>
            <person name="Islam R."/>
            <person name="Rashid M.M."/>
            <person name="Khan S.A."/>
            <person name="Rahman M.S."/>
            <person name="Alam M."/>
            <person name="Yahiya A.S."/>
            <person name="Khan M.S."/>
            <person name="Azam M.S."/>
            <person name="Haque T."/>
            <person name="Lashkar M.Z.H."/>
            <person name="Akhand A.I."/>
            <person name="Morshed G."/>
            <person name="Roy S."/>
            <person name="Uddin K.S."/>
            <person name="Rabeya T."/>
            <person name="Hossain A.S."/>
            <person name="Chowdhury A."/>
            <person name="Snigdha A.R."/>
            <person name="Mortoza M.S."/>
            <person name="Matin S.A."/>
            <person name="Hoque S.M.E."/>
            <person name="Islam M.K."/>
            <person name="Roy D.K."/>
            <person name="Haider R."/>
            <person name="Moosa M.M."/>
            <person name="Elias S.M."/>
            <person name="Hasan A.M."/>
            <person name="Jahan S."/>
            <person name="Shafiuddin M."/>
            <person name="Mahmood N."/>
            <person name="Shommy N.S."/>
        </authorList>
    </citation>
    <scope>NUCLEOTIDE SEQUENCE [LARGE SCALE GENOMIC DNA]</scope>
    <source>
        <strain evidence="2">cv. O-4</strain>
    </source>
</reference>
<accession>A0A1R3KDR7</accession>
<proteinExistence type="predicted"/>
<organism evidence="1 2">
    <name type="scientific">Corchorus olitorius</name>
    <dbReference type="NCBI Taxonomy" id="93759"/>
    <lineage>
        <taxon>Eukaryota</taxon>
        <taxon>Viridiplantae</taxon>
        <taxon>Streptophyta</taxon>
        <taxon>Embryophyta</taxon>
        <taxon>Tracheophyta</taxon>
        <taxon>Spermatophyta</taxon>
        <taxon>Magnoliopsida</taxon>
        <taxon>eudicotyledons</taxon>
        <taxon>Gunneridae</taxon>
        <taxon>Pentapetalae</taxon>
        <taxon>rosids</taxon>
        <taxon>malvids</taxon>
        <taxon>Malvales</taxon>
        <taxon>Malvaceae</taxon>
        <taxon>Grewioideae</taxon>
        <taxon>Apeibeae</taxon>
        <taxon>Corchorus</taxon>
    </lineage>
</organism>
<dbReference type="EMBL" id="AWUE01014091">
    <property type="protein sequence ID" value="OMP05158.1"/>
    <property type="molecule type" value="Genomic_DNA"/>
</dbReference>
<dbReference type="AlphaFoldDB" id="A0A1R3KDR7"/>